<sequence length="534" mass="59956">MAAVHPSRTHEWWRDAVIYQVYPRSFADGDGDGTGDLAGVRANLPYLAQLGVDAVWFTPWYSSPLVDGGYDVADYRTIDPAFGTLDDAEKLISEAAEHGIKVIVDIVPNHVSDQHAWFQAALAAGPGSPERKRFHFRPGRGENGELPPNNWPSQFAGDTWTRIPDGEWYLHLFTPEQPDLNWNHPDVRREHEDVLRFWFERGVAGVRIDSAALLTKHPDLPDFTEGVDPHPYLDLDEIHDIYRSWRAIADEYGGIFVGEVWLPDPERFARYLRPDELHTAFNFNLLACPWDPERLRRTIDDTLAEHAPVNAPATWVLCNHDVTRTVTRYGREDTAFDFDTKAFGTPTDLELGTRRARAAALLTLALPGSVYLYQGEELGLPEADIPLDRIQDPMHFRSGGTDPGRDGCRVPLPWTAGEPHSGFGGATEPWLPQPAYWPRYAVDRQLEDPESMLSLYRTALELRRGTPGFGDGPMTWLPSDNGVLAFARTDGLVCVVNLRDHPVELPRHTELLLASAQLDEDGRLPGDTAVWLRG</sequence>
<accession>A0A6B3QRV5</accession>
<dbReference type="Gene3D" id="3.20.20.80">
    <property type="entry name" value="Glycosidases"/>
    <property type="match status" value="2"/>
</dbReference>
<dbReference type="CDD" id="cd11332">
    <property type="entry name" value="AmyAc_OligoGlu_TS"/>
    <property type="match status" value="1"/>
</dbReference>
<dbReference type="GO" id="GO:0004556">
    <property type="term" value="F:alpha-amylase activity"/>
    <property type="evidence" value="ECO:0007669"/>
    <property type="project" value="TreeGrafter"/>
</dbReference>
<dbReference type="Gene3D" id="3.90.400.10">
    <property type="entry name" value="Oligo-1,6-glucosidase, Domain 2"/>
    <property type="match status" value="1"/>
</dbReference>
<dbReference type="InterPro" id="IPR017853">
    <property type="entry name" value="GH"/>
</dbReference>
<dbReference type="PANTHER" id="PTHR10357">
    <property type="entry name" value="ALPHA-AMYLASE FAMILY MEMBER"/>
    <property type="match status" value="1"/>
</dbReference>
<dbReference type="SMART" id="SM00642">
    <property type="entry name" value="Aamy"/>
    <property type="match status" value="1"/>
</dbReference>
<evidence type="ECO:0000259" key="2">
    <source>
        <dbReference type="SMART" id="SM00642"/>
    </source>
</evidence>
<comment type="similarity">
    <text evidence="1">Belongs to the glycosyl hydrolase 13 family.</text>
</comment>
<evidence type="ECO:0000256" key="1">
    <source>
        <dbReference type="ARBA" id="ARBA00008061"/>
    </source>
</evidence>
<dbReference type="RefSeq" id="WP_164460266.1">
    <property type="nucleotide sequence ID" value="NZ_JAAIFS010000007.1"/>
</dbReference>
<keyword evidence="3" id="KW-0378">Hydrolase</keyword>
<dbReference type="AlphaFoldDB" id="A0A6B3QRV5"/>
<proteinExistence type="inferred from homology"/>
<dbReference type="SUPFAM" id="SSF51445">
    <property type="entry name" value="(Trans)glycosidases"/>
    <property type="match status" value="1"/>
</dbReference>
<evidence type="ECO:0000313" key="3">
    <source>
        <dbReference type="EMBL" id="NEV90756.1"/>
    </source>
</evidence>
<dbReference type="EMBL" id="JAAIFS010000007">
    <property type="protein sequence ID" value="NEV90756.1"/>
    <property type="molecule type" value="Genomic_DNA"/>
</dbReference>
<name>A0A6B3QRV5_STRTE</name>
<protein>
    <submittedName>
        <fullName evidence="3">Glycoside hydrolase family 13 protein</fullName>
    </submittedName>
</protein>
<gene>
    <name evidence="3" type="ORF">GUR47_29435</name>
</gene>
<dbReference type="GO" id="GO:0009313">
    <property type="term" value="P:oligosaccharide catabolic process"/>
    <property type="evidence" value="ECO:0007669"/>
    <property type="project" value="TreeGrafter"/>
</dbReference>
<dbReference type="InterPro" id="IPR045857">
    <property type="entry name" value="O16G_dom_2"/>
</dbReference>
<dbReference type="PANTHER" id="PTHR10357:SF179">
    <property type="entry name" value="NEUTRAL AND BASIC AMINO ACID TRANSPORT PROTEIN RBAT"/>
    <property type="match status" value="1"/>
</dbReference>
<dbReference type="InterPro" id="IPR006047">
    <property type="entry name" value="GH13_cat_dom"/>
</dbReference>
<organism evidence="3">
    <name type="scientific">Streptomyces tendae</name>
    <dbReference type="NCBI Taxonomy" id="1932"/>
    <lineage>
        <taxon>Bacteria</taxon>
        <taxon>Bacillati</taxon>
        <taxon>Actinomycetota</taxon>
        <taxon>Actinomycetes</taxon>
        <taxon>Kitasatosporales</taxon>
        <taxon>Streptomycetaceae</taxon>
        <taxon>Streptomyces</taxon>
    </lineage>
</organism>
<reference evidence="3" key="1">
    <citation type="journal article" date="2020" name="Microorganisms">
        <title>Isolation, Genomic and Metabolomic Characterization of Streptomyces tendae VITAKN with Quorum Sensing Inhibitory Activity from Southern India.</title>
        <authorList>
            <person name="Ishaque N.M."/>
            <person name="Burgsdorf I."/>
            <person name="Limlingan Malit J.J."/>
            <person name="Saha S."/>
            <person name="Teta R."/>
            <person name="Ewe D."/>
            <person name="Kannabiran K."/>
            <person name="Hrouzek P."/>
            <person name="Steindler L."/>
            <person name="Costantino V."/>
            <person name="Saurav K."/>
        </authorList>
    </citation>
    <scope>NUCLEOTIDE SEQUENCE</scope>
    <source>
        <strain evidence="3">VITAKN</strain>
    </source>
</reference>
<feature type="domain" description="Glycosyl hydrolase family 13 catalytic" evidence="2">
    <location>
        <begin position="20"/>
        <end position="409"/>
    </location>
</feature>
<comment type="caution">
    <text evidence="3">The sequence shown here is derived from an EMBL/GenBank/DDBJ whole genome shotgun (WGS) entry which is preliminary data.</text>
</comment>
<dbReference type="Pfam" id="PF00128">
    <property type="entry name" value="Alpha-amylase"/>
    <property type="match status" value="1"/>
</dbReference>